<feature type="non-terminal residue" evidence="1">
    <location>
        <position position="70"/>
    </location>
</feature>
<proteinExistence type="predicted"/>
<reference evidence="2" key="1">
    <citation type="submission" date="2017-09" db="EMBL/GenBank/DDBJ databases">
        <title>Depth-based differentiation of microbial function through sediment-hosted aquifers and enrichment of novel symbionts in the deep terrestrial subsurface.</title>
        <authorList>
            <person name="Probst A.J."/>
            <person name="Ladd B."/>
            <person name="Jarett J.K."/>
            <person name="Geller-Mcgrath D.E."/>
            <person name="Sieber C.M.K."/>
            <person name="Emerson J.B."/>
            <person name="Anantharaman K."/>
            <person name="Thomas B.C."/>
            <person name="Malmstrom R."/>
            <person name="Stieglmeier M."/>
            <person name="Klingl A."/>
            <person name="Woyke T."/>
            <person name="Ryan C.M."/>
            <person name="Banfield J.F."/>
        </authorList>
    </citation>
    <scope>NUCLEOTIDE SEQUENCE [LARGE SCALE GENOMIC DNA]</scope>
</reference>
<organism evidence="1 2">
    <name type="scientific">Candidatus Komeilibacteria bacterium CG10_big_fil_rev_8_21_14_0_10_41_13</name>
    <dbReference type="NCBI Taxonomy" id="1974476"/>
    <lineage>
        <taxon>Bacteria</taxon>
        <taxon>Candidatus Komeiliibacteriota</taxon>
    </lineage>
</organism>
<dbReference type="AlphaFoldDB" id="A0A2M6WCE6"/>
<comment type="caution">
    <text evidence="1">The sequence shown here is derived from an EMBL/GenBank/DDBJ whole genome shotgun (WGS) entry which is preliminary data.</text>
</comment>
<sequence length="70" mass="7878">MLTRRKKQFILLAIIVVMIGIFLVLPELTLAQDNELPDAGSQQTQIKTDDSFVNWLSNKILFPVIHGLTA</sequence>
<evidence type="ECO:0000313" key="1">
    <source>
        <dbReference type="EMBL" id="PIT90471.1"/>
    </source>
</evidence>
<dbReference type="Proteomes" id="UP000230543">
    <property type="component" value="Unassembled WGS sequence"/>
</dbReference>
<gene>
    <name evidence="1" type="ORF">COU22_01995</name>
</gene>
<accession>A0A2M6WCE6</accession>
<name>A0A2M6WCE6_9BACT</name>
<evidence type="ECO:0000313" key="2">
    <source>
        <dbReference type="Proteomes" id="UP000230543"/>
    </source>
</evidence>
<protein>
    <submittedName>
        <fullName evidence="1">Uncharacterized protein</fullName>
    </submittedName>
</protein>
<dbReference type="EMBL" id="PFBO01000064">
    <property type="protein sequence ID" value="PIT90471.1"/>
    <property type="molecule type" value="Genomic_DNA"/>
</dbReference>